<dbReference type="EnsemblPlants" id="AES86859">
    <property type="protein sequence ID" value="AES86859"/>
    <property type="gene ID" value="MTR_4g015670"/>
</dbReference>
<keyword evidence="4" id="KW-1185">Reference proteome</keyword>
<evidence type="ECO:0000313" key="4">
    <source>
        <dbReference type="Proteomes" id="UP000002051"/>
    </source>
</evidence>
<sequence>MGPLFQGSNNLGDNDKRSLEEESLLSSLEEKGTPVAFTQVELSERRVSRVAEIRVSFVEDKTMLKEEHISFECVYVGLSLKKHAGGSLVRMTAIAVVHSAKQLQ</sequence>
<dbReference type="HOGENOM" id="CLU_2254123_0_0_1"/>
<reference evidence="2 4" key="2">
    <citation type="journal article" date="2014" name="BMC Genomics">
        <title>An improved genome release (version Mt4.0) for the model legume Medicago truncatula.</title>
        <authorList>
            <person name="Tang H."/>
            <person name="Krishnakumar V."/>
            <person name="Bidwell S."/>
            <person name="Rosen B."/>
            <person name="Chan A."/>
            <person name="Zhou S."/>
            <person name="Gentzbittel L."/>
            <person name="Childs K.L."/>
            <person name="Yandell M."/>
            <person name="Gundlach H."/>
            <person name="Mayer K.F."/>
            <person name="Schwartz D.C."/>
            <person name="Town C.D."/>
        </authorList>
    </citation>
    <scope>GENOME REANNOTATION</scope>
    <source>
        <strain evidence="3 4">cv. Jemalong A17</strain>
    </source>
</reference>
<reference evidence="3" key="3">
    <citation type="submission" date="2015-04" db="UniProtKB">
        <authorList>
            <consortium name="EnsemblPlants"/>
        </authorList>
    </citation>
    <scope>IDENTIFICATION</scope>
    <source>
        <strain evidence="3">cv. Jemalong A17</strain>
    </source>
</reference>
<accession>G7JN33</accession>
<gene>
    <name evidence="2" type="ordered locus">MTR_4g015670</name>
</gene>
<proteinExistence type="predicted"/>
<evidence type="ECO:0000313" key="2">
    <source>
        <dbReference type="EMBL" id="AES86859.1"/>
    </source>
</evidence>
<name>G7JN33_MEDTR</name>
<feature type="region of interest" description="Disordered" evidence="1">
    <location>
        <begin position="1"/>
        <end position="26"/>
    </location>
</feature>
<evidence type="ECO:0000313" key="3">
    <source>
        <dbReference type="EnsemblPlants" id="AES86859"/>
    </source>
</evidence>
<evidence type="ECO:0000256" key="1">
    <source>
        <dbReference type="SAM" id="MobiDB-lite"/>
    </source>
</evidence>
<organism evidence="2 4">
    <name type="scientific">Medicago truncatula</name>
    <name type="common">Barrel medic</name>
    <name type="synonym">Medicago tribuloides</name>
    <dbReference type="NCBI Taxonomy" id="3880"/>
    <lineage>
        <taxon>Eukaryota</taxon>
        <taxon>Viridiplantae</taxon>
        <taxon>Streptophyta</taxon>
        <taxon>Embryophyta</taxon>
        <taxon>Tracheophyta</taxon>
        <taxon>Spermatophyta</taxon>
        <taxon>Magnoliopsida</taxon>
        <taxon>eudicotyledons</taxon>
        <taxon>Gunneridae</taxon>
        <taxon>Pentapetalae</taxon>
        <taxon>rosids</taxon>
        <taxon>fabids</taxon>
        <taxon>Fabales</taxon>
        <taxon>Fabaceae</taxon>
        <taxon>Papilionoideae</taxon>
        <taxon>50 kb inversion clade</taxon>
        <taxon>NPAAA clade</taxon>
        <taxon>Hologalegina</taxon>
        <taxon>IRL clade</taxon>
        <taxon>Trifolieae</taxon>
        <taxon>Medicago</taxon>
    </lineage>
</organism>
<dbReference type="PaxDb" id="3880-AES86859"/>
<dbReference type="AlphaFoldDB" id="G7JN33"/>
<reference evidence="2 4" key="1">
    <citation type="journal article" date="2011" name="Nature">
        <title>The Medicago genome provides insight into the evolution of rhizobial symbioses.</title>
        <authorList>
            <person name="Young N.D."/>
            <person name="Debelle F."/>
            <person name="Oldroyd G.E."/>
            <person name="Geurts R."/>
            <person name="Cannon S.B."/>
            <person name="Udvardi M.K."/>
            <person name="Benedito V.A."/>
            <person name="Mayer K.F."/>
            <person name="Gouzy J."/>
            <person name="Schoof H."/>
            <person name="Van de Peer Y."/>
            <person name="Proost S."/>
            <person name="Cook D.R."/>
            <person name="Meyers B.C."/>
            <person name="Spannagl M."/>
            <person name="Cheung F."/>
            <person name="De Mita S."/>
            <person name="Krishnakumar V."/>
            <person name="Gundlach H."/>
            <person name="Zhou S."/>
            <person name="Mudge J."/>
            <person name="Bharti A.K."/>
            <person name="Murray J.D."/>
            <person name="Naoumkina M.A."/>
            <person name="Rosen B."/>
            <person name="Silverstein K.A."/>
            <person name="Tang H."/>
            <person name="Rombauts S."/>
            <person name="Zhao P.X."/>
            <person name="Zhou P."/>
            <person name="Barbe V."/>
            <person name="Bardou P."/>
            <person name="Bechner M."/>
            <person name="Bellec A."/>
            <person name="Berger A."/>
            <person name="Berges H."/>
            <person name="Bidwell S."/>
            <person name="Bisseling T."/>
            <person name="Choisne N."/>
            <person name="Couloux A."/>
            <person name="Denny R."/>
            <person name="Deshpande S."/>
            <person name="Dai X."/>
            <person name="Doyle J.J."/>
            <person name="Dudez A.M."/>
            <person name="Farmer A.D."/>
            <person name="Fouteau S."/>
            <person name="Franken C."/>
            <person name="Gibelin C."/>
            <person name="Gish J."/>
            <person name="Goldstein S."/>
            <person name="Gonzalez A.J."/>
            <person name="Green P.J."/>
            <person name="Hallab A."/>
            <person name="Hartog M."/>
            <person name="Hua A."/>
            <person name="Humphray S.J."/>
            <person name="Jeong D.H."/>
            <person name="Jing Y."/>
            <person name="Jocker A."/>
            <person name="Kenton S.M."/>
            <person name="Kim D.J."/>
            <person name="Klee K."/>
            <person name="Lai H."/>
            <person name="Lang C."/>
            <person name="Lin S."/>
            <person name="Macmil S.L."/>
            <person name="Magdelenat G."/>
            <person name="Matthews L."/>
            <person name="McCorrison J."/>
            <person name="Monaghan E.L."/>
            <person name="Mun J.H."/>
            <person name="Najar F.Z."/>
            <person name="Nicholson C."/>
            <person name="Noirot C."/>
            <person name="O'Bleness M."/>
            <person name="Paule C.R."/>
            <person name="Poulain J."/>
            <person name="Prion F."/>
            <person name="Qin B."/>
            <person name="Qu C."/>
            <person name="Retzel E.F."/>
            <person name="Riddle C."/>
            <person name="Sallet E."/>
            <person name="Samain S."/>
            <person name="Samson N."/>
            <person name="Sanders I."/>
            <person name="Saurat O."/>
            <person name="Scarpelli C."/>
            <person name="Schiex T."/>
            <person name="Segurens B."/>
            <person name="Severin A.J."/>
            <person name="Sherrier D.J."/>
            <person name="Shi R."/>
            <person name="Sims S."/>
            <person name="Singer S.R."/>
            <person name="Sinharoy S."/>
            <person name="Sterck L."/>
            <person name="Viollet A."/>
            <person name="Wang B.B."/>
            <person name="Wang K."/>
            <person name="Wang M."/>
            <person name="Wang X."/>
            <person name="Warfsmann J."/>
            <person name="Weissenbach J."/>
            <person name="White D.D."/>
            <person name="White J.D."/>
            <person name="Wiley G.B."/>
            <person name="Wincker P."/>
            <person name="Xing Y."/>
            <person name="Yang L."/>
            <person name="Yao Z."/>
            <person name="Ying F."/>
            <person name="Zhai J."/>
            <person name="Zhou L."/>
            <person name="Zuber A."/>
            <person name="Denarie J."/>
            <person name="Dixon R.A."/>
            <person name="May G.D."/>
            <person name="Schwartz D.C."/>
            <person name="Rogers J."/>
            <person name="Quetier F."/>
            <person name="Town C.D."/>
            <person name="Roe B.A."/>
        </authorList>
    </citation>
    <scope>NUCLEOTIDE SEQUENCE [LARGE SCALE GENOMIC DNA]</scope>
    <source>
        <strain evidence="2">A17</strain>
        <strain evidence="3 4">cv. Jemalong A17</strain>
    </source>
</reference>
<feature type="compositionally biased region" description="Polar residues" evidence="1">
    <location>
        <begin position="1"/>
        <end position="12"/>
    </location>
</feature>
<dbReference type="Proteomes" id="UP000002051">
    <property type="component" value="Chromosome 4"/>
</dbReference>
<dbReference type="EMBL" id="CM001220">
    <property type="protein sequence ID" value="AES86859.1"/>
    <property type="molecule type" value="Genomic_DNA"/>
</dbReference>
<protein>
    <submittedName>
        <fullName evidence="2 3">Uncharacterized protein</fullName>
    </submittedName>
</protein>